<proteinExistence type="predicted"/>
<feature type="transmembrane region" description="Helical" evidence="1">
    <location>
        <begin position="339"/>
        <end position="360"/>
    </location>
</feature>
<dbReference type="Proteomes" id="UP001054945">
    <property type="component" value="Unassembled WGS sequence"/>
</dbReference>
<keyword evidence="3" id="KW-1185">Reference proteome</keyword>
<evidence type="ECO:0000256" key="1">
    <source>
        <dbReference type="SAM" id="Phobius"/>
    </source>
</evidence>
<comment type="caution">
    <text evidence="2">The sequence shown here is derived from an EMBL/GenBank/DDBJ whole genome shotgun (WGS) entry which is preliminary data.</text>
</comment>
<reference evidence="2 3" key="1">
    <citation type="submission" date="2021-06" db="EMBL/GenBank/DDBJ databases">
        <title>Caerostris extrusa draft genome.</title>
        <authorList>
            <person name="Kono N."/>
            <person name="Arakawa K."/>
        </authorList>
    </citation>
    <scope>NUCLEOTIDE SEQUENCE [LARGE SCALE GENOMIC DNA]</scope>
</reference>
<evidence type="ECO:0000313" key="3">
    <source>
        <dbReference type="Proteomes" id="UP001054945"/>
    </source>
</evidence>
<dbReference type="EMBL" id="BPLR01008723">
    <property type="protein sequence ID" value="GIY26702.1"/>
    <property type="molecule type" value="Genomic_DNA"/>
</dbReference>
<dbReference type="PANTHER" id="PTHR11161">
    <property type="entry name" value="O-ACYLTRANSFERASE"/>
    <property type="match status" value="1"/>
</dbReference>
<name>A0AAV4S1U9_CAEEX</name>
<gene>
    <name evidence="2" type="primary">nrf-6_56</name>
    <name evidence="2" type="ORF">CEXT_522171</name>
</gene>
<dbReference type="AlphaFoldDB" id="A0AAV4S1U9"/>
<evidence type="ECO:0000313" key="2">
    <source>
        <dbReference type="EMBL" id="GIY26702.1"/>
    </source>
</evidence>
<dbReference type="InterPro" id="IPR052728">
    <property type="entry name" value="O2_lipid_transport_reg"/>
</dbReference>
<accession>A0AAV4S1U9</accession>
<protein>
    <submittedName>
        <fullName evidence="2">Nose resistant to fluoxetine protein 6</fullName>
    </submittedName>
</protein>
<feature type="transmembrane region" description="Helical" evidence="1">
    <location>
        <begin position="310"/>
        <end position="332"/>
    </location>
</feature>
<feature type="transmembrane region" description="Helical" evidence="1">
    <location>
        <begin position="90"/>
        <end position="114"/>
    </location>
</feature>
<dbReference type="PANTHER" id="PTHR11161:SF69">
    <property type="entry name" value="NOSE RESISTANT TO FLUOXETINE PROTEIN 6-LIKE PROTEIN"/>
    <property type="match status" value="1"/>
</dbReference>
<feature type="transmembrane region" description="Helical" evidence="1">
    <location>
        <begin position="249"/>
        <end position="268"/>
    </location>
</feature>
<organism evidence="2 3">
    <name type="scientific">Caerostris extrusa</name>
    <name type="common">Bark spider</name>
    <name type="synonym">Caerostris bankana</name>
    <dbReference type="NCBI Taxonomy" id="172846"/>
    <lineage>
        <taxon>Eukaryota</taxon>
        <taxon>Metazoa</taxon>
        <taxon>Ecdysozoa</taxon>
        <taxon>Arthropoda</taxon>
        <taxon>Chelicerata</taxon>
        <taxon>Arachnida</taxon>
        <taxon>Araneae</taxon>
        <taxon>Araneomorphae</taxon>
        <taxon>Entelegynae</taxon>
        <taxon>Araneoidea</taxon>
        <taxon>Araneidae</taxon>
        <taxon>Caerostris</taxon>
    </lineage>
</organism>
<keyword evidence="1" id="KW-0812">Transmembrane</keyword>
<sequence>MCFHPPDAYNTELNLLAQLVQFQLPLEHLPIKTGLCLPETCSTLNIKQDIRHIVNLLHRLPFLKEYTEFLSLNSLNCEDSSPGLSSSAVIFLYILGAYFTLVAFGSCLTAIEYIKMCLTNSSKDTKIVTQKHPSVFSDFVSEKTLQTHLLHTESFIDEQASGKNISALYFRMVLSKEVTKELKIFEVFLLVHKRFQDFRHQHHSEEFPVYPWHQISEHGMGNYVDLLHSIDNLPFQIVIQGTFSVDSFFLIRLTPVYMLLIVFNTLMFKNTGSGPFWGDDSDIDACKQHWWWNLLYINNFLPLESMCTTWTWYLANDMQFFLMGVILLSIVWRWPSIGLSISGIFLVSSWIVTWCISYYYKLSPLFVGISSATDYETYKDQ</sequence>
<keyword evidence="1" id="KW-0472">Membrane</keyword>
<keyword evidence="1" id="KW-1133">Transmembrane helix</keyword>